<evidence type="ECO:0000313" key="3">
    <source>
        <dbReference type="Proteomes" id="UP000008909"/>
    </source>
</evidence>
<dbReference type="Proteomes" id="UP000008909">
    <property type="component" value="Unassembled WGS sequence"/>
</dbReference>
<evidence type="ECO:0000256" key="1">
    <source>
        <dbReference type="SAM" id="MobiDB-lite"/>
    </source>
</evidence>
<protein>
    <submittedName>
        <fullName evidence="2">Uncharacterized protein</fullName>
    </submittedName>
</protein>
<feature type="compositionally biased region" description="Polar residues" evidence="1">
    <location>
        <begin position="409"/>
        <end position="421"/>
    </location>
</feature>
<reference evidence="2" key="1">
    <citation type="journal article" date="2011" name="Genome Biol.">
        <title>The draft genome of the carcinogenic human liver fluke Clonorchis sinensis.</title>
        <authorList>
            <person name="Wang X."/>
            <person name="Chen W."/>
            <person name="Huang Y."/>
            <person name="Sun J."/>
            <person name="Men J."/>
            <person name="Liu H."/>
            <person name="Luo F."/>
            <person name="Guo L."/>
            <person name="Lv X."/>
            <person name="Deng C."/>
            <person name="Zhou C."/>
            <person name="Fan Y."/>
            <person name="Li X."/>
            <person name="Huang L."/>
            <person name="Hu Y."/>
            <person name="Liang C."/>
            <person name="Hu X."/>
            <person name="Xu J."/>
            <person name="Yu X."/>
        </authorList>
    </citation>
    <scope>NUCLEOTIDE SEQUENCE [LARGE SCALE GENOMIC DNA]</scope>
    <source>
        <strain evidence="2">Henan</strain>
    </source>
</reference>
<reference key="2">
    <citation type="submission" date="2011-10" db="EMBL/GenBank/DDBJ databases">
        <title>The genome and transcriptome sequence of Clonorchis sinensis provide insights into the carcinogenic liver fluke.</title>
        <authorList>
            <person name="Wang X."/>
            <person name="Huang Y."/>
            <person name="Chen W."/>
            <person name="Liu H."/>
            <person name="Guo L."/>
            <person name="Chen Y."/>
            <person name="Luo F."/>
            <person name="Zhou W."/>
            <person name="Sun J."/>
            <person name="Mao Q."/>
            <person name="Liang P."/>
            <person name="Zhou C."/>
            <person name="Tian Y."/>
            <person name="Men J."/>
            <person name="Lv X."/>
            <person name="Huang L."/>
            <person name="Zhou J."/>
            <person name="Hu Y."/>
            <person name="Li R."/>
            <person name="Zhang F."/>
            <person name="Lei H."/>
            <person name="Li X."/>
            <person name="Hu X."/>
            <person name="Liang C."/>
            <person name="Xu J."/>
            <person name="Wu Z."/>
            <person name="Yu X."/>
        </authorList>
    </citation>
    <scope>NUCLEOTIDE SEQUENCE</scope>
    <source>
        <strain>Henan</strain>
    </source>
</reference>
<sequence>MPVSICDNSLANRNYNNNPKRLTQDVHETPCALNGPQNTLNACRSQFVTIPWRIVTTITTLNDSPKEVHVRGCPRTQVRRCDDGTATTIPSLMDCRSSAYPQYLPDECVTCIHKTAPIRLSFSPYSFQSKRVPKVCHITLSSENLTQRLEQQSADAVMEAPTLFCVATECATNAAGGQQNQRKVKESAEATELLSKRKYSSIGRNECASRAVHTTAATTNAANQLVERRSAVPLLMPAPPRRLPYPASSLVPHSRLSKSTGLFYAYLHYFASRVSQYPIFNDLNNCAQNHAVQKVECCASTKYRQLRGDLILTYALFEQGLTNRFFTVDATNTLRGHDERKALNDSRKLGRKPRSCVLLRKSVKNLQLCVTSIVSDITALFERQDRRVATTESVETRDVEDPKTDGPAQHQSQTGSNSTLPDVQLPVIRLTASITGIH</sequence>
<accession>G7YXI7</accession>
<organism evidence="2 3">
    <name type="scientific">Clonorchis sinensis</name>
    <name type="common">Chinese liver fluke</name>
    <dbReference type="NCBI Taxonomy" id="79923"/>
    <lineage>
        <taxon>Eukaryota</taxon>
        <taxon>Metazoa</taxon>
        <taxon>Spiralia</taxon>
        <taxon>Lophotrochozoa</taxon>
        <taxon>Platyhelminthes</taxon>
        <taxon>Trematoda</taxon>
        <taxon>Digenea</taxon>
        <taxon>Opisthorchiida</taxon>
        <taxon>Opisthorchiata</taxon>
        <taxon>Opisthorchiidae</taxon>
        <taxon>Clonorchis</taxon>
    </lineage>
</organism>
<feature type="region of interest" description="Disordered" evidence="1">
    <location>
        <begin position="390"/>
        <end position="422"/>
    </location>
</feature>
<keyword evidence="3" id="KW-1185">Reference proteome</keyword>
<dbReference type="EMBL" id="DF144941">
    <property type="protein sequence ID" value="GAA57667.1"/>
    <property type="molecule type" value="Genomic_DNA"/>
</dbReference>
<dbReference type="AlphaFoldDB" id="G7YXI7"/>
<gene>
    <name evidence="2" type="ORF">CLF_113054</name>
</gene>
<feature type="compositionally biased region" description="Basic and acidic residues" evidence="1">
    <location>
        <begin position="390"/>
        <end position="404"/>
    </location>
</feature>
<evidence type="ECO:0000313" key="2">
    <source>
        <dbReference type="EMBL" id="GAA57667.1"/>
    </source>
</evidence>
<proteinExistence type="predicted"/>
<name>G7YXI7_CLOSI</name>